<sequence length="274" mass="29448">MQARGIAVSSFLSKHYDAVYVSTEEEEDSGPYAPSTIRTLSKCKEIPALIAAPIKAQYPNSALSARIRQVTRGQGPPGCKRDSGGSELSVRFADQMESVKKRHRVGFKSTASEGDFPDSKSSESGTSQIAKTTVSCPPYQNSTPDKFDYESYVKYIIKLTGDWTQIQVVHLPNEPTVGLGFGIVGGASTGVVVKTILPGSAADKDGRLKPGDRILQIGRINVQGMSSQQVAGLLRQPEPIIELIVGRPINVTDTVADSLCKWFGKGKILGTYQG</sequence>
<name>A0AC34QYW3_9BILA</name>
<reference evidence="2" key="1">
    <citation type="submission" date="2022-11" db="UniProtKB">
        <authorList>
            <consortium name="WormBaseParasite"/>
        </authorList>
    </citation>
    <scope>IDENTIFICATION</scope>
</reference>
<evidence type="ECO:0000313" key="1">
    <source>
        <dbReference type="Proteomes" id="UP000887576"/>
    </source>
</evidence>
<accession>A0AC34QYW3</accession>
<dbReference type="Proteomes" id="UP000887576">
    <property type="component" value="Unplaced"/>
</dbReference>
<protein>
    <submittedName>
        <fullName evidence="2">PDZ domain-containing protein</fullName>
    </submittedName>
</protein>
<proteinExistence type="predicted"/>
<dbReference type="WBParaSite" id="JU765_v2.g20571.t1">
    <property type="protein sequence ID" value="JU765_v2.g20571.t1"/>
    <property type="gene ID" value="JU765_v2.g20571"/>
</dbReference>
<organism evidence="1 2">
    <name type="scientific">Panagrolaimus sp. JU765</name>
    <dbReference type="NCBI Taxonomy" id="591449"/>
    <lineage>
        <taxon>Eukaryota</taxon>
        <taxon>Metazoa</taxon>
        <taxon>Ecdysozoa</taxon>
        <taxon>Nematoda</taxon>
        <taxon>Chromadorea</taxon>
        <taxon>Rhabditida</taxon>
        <taxon>Tylenchina</taxon>
        <taxon>Panagrolaimomorpha</taxon>
        <taxon>Panagrolaimoidea</taxon>
        <taxon>Panagrolaimidae</taxon>
        <taxon>Panagrolaimus</taxon>
    </lineage>
</organism>
<evidence type="ECO:0000313" key="2">
    <source>
        <dbReference type="WBParaSite" id="JU765_v2.g20571.t1"/>
    </source>
</evidence>